<reference evidence="3" key="1">
    <citation type="submission" date="2015-05" db="EMBL/GenBank/DDBJ databases">
        <authorList>
            <person name="Wang D.B."/>
            <person name="Wang M."/>
        </authorList>
    </citation>
    <scope>NUCLEOTIDE SEQUENCE</scope>
    <source>
        <strain evidence="3">36-1</strain>
    </source>
</reference>
<evidence type="ECO:0000313" key="3">
    <source>
        <dbReference type="EMBL" id="PWI64292.1"/>
    </source>
</evidence>
<dbReference type="EMBL" id="LCWV01000073">
    <property type="protein sequence ID" value="PWI64292.1"/>
    <property type="molecule type" value="Genomic_DNA"/>
</dbReference>
<reference evidence="2" key="3">
    <citation type="submission" date="2023-11" db="EMBL/GenBank/DDBJ databases">
        <authorList>
            <person name="Beijen E."/>
            <person name="Ohm R.A."/>
        </authorList>
    </citation>
    <scope>NUCLEOTIDE SEQUENCE</scope>
    <source>
        <strain evidence="2">CBS 150709</strain>
    </source>
</reference>
<evidence type="ECO:0000313" key="5">
    <source>
        <dbReference type="Proteomes" id="UP001287286"/>
    </source>
</evidence>
<dbReference type="Proteomes" id="UP000245956">
    <property type="component" value="Unassembled WGS sequence"/>
</dbReference>
<evidence type="ECO:0000256" key="1">
    <source>
        <dbReference type="SAM" id="MobiDB-lite"/>
    </source>
</evidence>
<organism evidence="3 4">
    <name type="scientific">Purpureocillium lilacinum</name>
    <name type="common">Paecilomyces lilacinus</name>
    <dbReference type="NCBI Taxonomy" id="33203"/>
    <lineage>
        <taxon>Eukaryota</taxon>
        <taxon>Fungi</taxon>
        <taxon>Dikarya</taxon>
        <taxon>Ascomycota</taxon>
        <taxon>Pezizomycotina</taxon>
        <taxon>Sordariomycetes</taxon>
        <taxon>Hypocreomycetidae</taxon>
        <taxon>Hypocreales</taxon>
        <taxon>Ophiocordycipitaceae</taxon>
        <taxon>Purpureocillium</taxon>
    </lineage>
</organism>
<comment type="caution">
    <text evidence="3">The sequence shown here is derived from an EMBL/GenBank/DDBJ whole genome shotgun (WGS) entry which is preliminary data.</text>
</comment>
<reference evidence="2 5" key="4">
    <citation type="journal article" date="2024" name="Microbiol. Resour. Announc.">
        <title>Genome annotations for the ascomycete fungi Trichoderma harzianum, Trichoderma aggressivum, and Purpureocillium lilacinum.</title>
        <authorList>
            <person name="Beijen E.P.W."/>
            <person name="Ohm R.A."/>
        </authorList>
    </citation>
    <scope>NUCLEOTIDE SEQUENCE [LARGE SCALE GENOMIC DNA]</scope>
    <source>
        <strain evidence="2 5">CBS 150709</strain>
    </source>
</reference>
<evidence type="ECO:0000313" key="2">
    <source>
        <dbReference type="EMBL" id="KAK4090575.1"/>
    </source>
</evidence>
<proteinExistence type="predicted"/>
<name>A0A2U3DPW5_PURLI</name>
<gene>
    <name evidence="3" type="ORF">PCL_11295</name>
    <name evidence="2" type="ORF">Purlil1_5247</name>
</gene>
<dbReference type="EMBL" id="JAWRVI010000015">
    <property type="protein sequence ID" value="KAK4090575.1"/>
    <property type="molecule type" value="Genomic_DNA"/>
</dbReference>
<accession>A0A2U3DPW5</accession>
<dbReference type="Proteomes" id="UP001287286">
    <property type="component" value="Unassembled WGS sequence"/>
</dbReference>
<evidence type="ECO:0000313" key="4">
    <source>
        <dbReference type="Proteomes" id="UP000245956"/>
    </source>
</evidence>
<protein>
    <submittedName>
        <fullName evidence="3">Uncharacterized protein</fullName>
    </submittedName>
</protein>
<feature type="region of interest" description="Disordered" evidence="1">
    <location>
        <begin position="1"/>
        <end position="23"/>
    </location>
</feature>
<reference evidence="3 4" key="2">
    <citation type="journal article" date="2016" name="Front. Microbiol.">
        <title>Genome and transcriptome sequences reveal the specific parasitism of the nematophagous Purpureocillium lilacinum 36-1.</title>
        <authorList>
            <person name="Xie J."/>
            <person name="Li S."/>
            <person name="Mo C."/>
            <person name="Xiao X."/>
            <person name="Peng D."/>
            <person name="Wang G."/>
            <person name="Xiao Y."/>
        </authorList>
    </citation>
    <scope>NUCLEOTIDE SEQUENCE [LARGE SCALE GENOMIC DNA]</scope>
    <source>
        <strain evidence="3 4">36-1</strain>
    </source>
</reference>
<dbReference type="AlphaFoldDB" id="A0A2U3DPW5"/>
<sequence length="364" mass="39393">MGITADGLPTIAPSENEDTRGGTRYEGRVSVAAHRLVEYEAQRRMPRRRHAMVGNLEALGASSAAVTRALLARRLGAIAVHKVLNPSWEDRVQVRNKSHCSGRRRAPYFSVRGVATSPPAACPGGWLLMLRAVGMQHLRIKSSLCPRRHRERQLSRRLPTMRRCWVNGLRWAAMRCDAMCSASSRRTDAAADVDARLFNGGDRTALESVYLHYDDYLRRTHRCAGLGLSGPLPHRHRRSGSLAPTNGLGAGSMLWELAGQRPLQWVEWRAKRAQHRPATSLGPGVLHCPGGLGWAGQCCAAVLCCAVLWSVHPAVAWAGGPCCGEQSARPSNEVLHLRAPTHPVGGAAAMASVAAAAAPIVPSR</sequence>
<keyword evidence="5" id="KW-1185">Reference proteome</keyword>